<gene>
    <name evidence="1" type="ORF">J2W98_003791</name>
</gene>
<sequence length="65" mass="7818">MIKNRYTIKKDNDYYYVYMEGIRKRDDYRIPIPMKTELEAIILANCLESEYRAGFIEGTRSESNK</sequence>
<proteinExistence type="predicted"/>
<comment type="caution">
    <text evidence="1">The sequence shown here is derived from an EMBL/GenBank/DDBJ whole genome shotgun (WGS) entry which is preliminary data.</text>
</comment>
<name>A0ABU1QIP1_9BACL</name>
<dbReference type="RefSeq" id="WP_068940460.1">
    <property type="nucleotide sequence ID" value="NZ_JAVDUG010000004.1"/>
</dbReference>
<protein>
    <submittedName>
        <fullName evidence="1">Uncharacterized protein</fullName>
    </submittedName>
</protein>
<dbReference type="Proteomes" id="UP001266807">
    <property type="component" value="Unassembled WGS sequence"/>
</dbReference>
<accession>A0ABU1QIP1</accession>
<evidence type="ECO:0000313" key="1">
    <source>
        <dbReference type="EMBL" id="MDR6779511.1"/>
    </source>
</evidence>
<keyword evidence="2" id="KW-1185">Reference proteome</keyword>
<reference evidence="1 2" key="1">
    <citation type="submission" date="2023-07" db="EMBL/GenBank/DDBJ databases">
        <title>Sorghum-associated microbial communities from plants grown in Nebraska, USA.</title>
        <authorList>
            <person name="Schachtman D."/>
        </authorList>
    </citation>
    <scope>NUCLEOTIDE SEQUENCE [LARGE SCALE GENOMIC DNA]</scope>
    <source>
        <strain evidence="1 2">BE143</strain>
    </source>
</reference>
<evidence type="ECO:0000313" key="2">
    <source>
        <dbReference type="Proteomes" id="UP001266807"/>
    </source>
</evidence>
<dbReference type="EMBL" id="JAVDUG010000004">
    <property type="protein sequence ID" value="MDR6779511.1"/>
    <property type="molecule type" value="Genomic_DNA"/>
</dbReference>
<organism evidence="1 2">
    <name type="scientific">Paenibacillus peoriae</name>
    <dbReference type="NCBI Taxonomy" id="59893"/>
    <lineage>
        <taxon>Bacteria</taxon>
        <taxon>Bacillati</taxon>
        <taxon>Bacillota</taxon>
        <taxon>Bacilli</taxon>
        <taxon>Bacillales</taxon>
        <taxon>Paenibacillaceae</taxon>
        <taxon>Paenibacillus</taxon>
    </lineage>
</organism>